<feature type="domain" description="SOWAHA-C winged helix-turn-helix" evidence="6">
    <location>
        <begin position="3"/>
        <end position="87"/>
    </location>
</feature>
<feature type="repeat" description="ANK" evidence="4">
    <location>
        <begin position="332"/>
        <end position="364"/>
    </location>
</feature>
<dbReference type="STRING" id="8355.A0A1L8GVB3"/>
<feature type="region of interest" description="Disordered" evidence="5">
    <location>
        <begin position="210"/>
        <end position="237"/>
    </location>
</feature>
<dbReference type="AlphaFoldDB" id="A0A1L8GVB3"/>
<keyword evidence="1" id="KW-0677">Repeat</keyword>
<evidence type="ECO:0000256" key="5">
    <source>
        <dbReference type="SAM" id="MobiDB-lite"/>
    </source>
</evidence>
<reference evidence="8 9" key="1">
    <citation type="submission" date="2022-04" db="UniProtKB">
        <authorList>
            <consortium name="RefSeq"/>
        </authorList>
    </citation>
    <scope>IDENTIFICATION</scope>
    <source>
        <strain evidence="7 8">J_2021</strain>
        <tissue evidence="8 9">Erythrocytes</tissue>
    </source>
</reference>
<dbReference type="Gene3D" id="1.25.40.20">
    <property type="entry name" value="Ankyrin repeat-containing domain"/>
    <property type="match status" value="1"/>
</dbReference>
<evidence type="ECO:0000313" key="7">
    <source>
        <dbReference type="Proteomes" id="UP000186698"/>
    </source>
</evidence>
<dbReference type="PROSITE" id="PS50297">
    <property type="entry name" value="ANK_REP_REGION"/>
    <property type="match status" value="2"/>
</dbReference>
<comment type="similarity">
    <text evidence="3">Belongs to the SOWAH family.</text>
</comment>
<sequence>MAVTQEHVLNFLLEQKGKVRNSDLLKKFKPLVDCPDPDKKAHNRARFKTFVNTIAVVKDEAEGKMVVLKKKYMHLVIEKERTREQESEPNQPVNVIQHQPKQFATGEPAPSTQRRHSSPHTPVQGSSEDLQQQGNQTAIQSEAGESDASAEITDLTDPREKPSSDESNESETESKRETVFAIVARMDNAGPVPVPKSWVDVQSKEAAQKPYMLPLRCPPPSPGGTYNGPEDRSTKESPAVNTAVIEVARPVQLRSPHVGRRQYDEAATKSPHLKRASKMQKVSEDQKYSDVVPLDPSEHKWLVTSTNGRWNHTLYGLILTDGELVGKRDFISGFTALHWAAKTGNTEMMKILVESVSKDNMKLNVNAKSFGGYTPLHIAAIHNHTDFLTNLVRYYNANVNLRDHSGKKPYQYLKKDAPQKIRILLNDPHAISTEQAVPMKKNSKVANSILGTTSAFLGVLSDDASLHDLTKNIKKTGSLNKFFNAPSNQKKKLKARESLPVFTLLNEDPEEEMEETVGKRRPVTEYFAH</sequence>
<dbReference type="PROSITE" id="PS50088">
    <property type="entry name" value="ANK_REPEAT"/>
    <property type="match status" value="2"/>
</dbReference>
<feature type="compositionally biased region" description="Polar residues" evidence="5">
    <location>
        <begin position="119"/>
        <end position="140"/>
    </location>
</feature>
<evidence type="ECO:0000313" key="8">
    <source>
        <dbReference type="RefSeq" id="XP_018111670.1"/>
    </source>
</evidence>
<organism evidence="8">
    <name type="scientific">Xenopus laevis</name>
    <name type="common">African clawed frog</name>
    <dbReference type="NCBI Taxonomy" id="8355"/>
    <lineage>
        <taxon>Eukaryota</taxon>
        <taxon>Metazoa</taxon>
        <taxon>Chordata</taxon>
        <taxon>Craniata</taxon>
        <taxon>Vertebrata</taxon>
        <taxon>Euteleostomi</taxon>
        <taxon>Amphibia</taxon>
        <taxon>Batrachia</taxon>
        <taxon>Anura</taxon>
        <taxon>Pipoidea</taxon>
        <taxon>Pipidae</taxon>
        <taxon>Xenopodinae</taxon>
        <taxon>Xenopus</taxon>
        <taxon>Xenopus</taxon>
    </lineage>
</organism>
<dbReference type="OMA" id="PPKPCML"/>
<evidence type="ECO:0000259" key="6">
    <source>
        <dbReference type="Pfam" id="PF25877"/>
    </source>
</evidence>
<name>A0A1L8GVB3_XENLA</name>
<dbReference type="CTD" id="108713266"/>
<accession>A0A1L8GVB3</accession>
<proteinExistence type="inferred from homology"/>
<feature type="region of interest" description="Disordered" evidence="5">
    <location>
        <begin position="81"/>
        <end position="175"/>
    </location>
</feature>
<gene>
    <name evidence="8 9 10" type="primary">sowaha.S</name>
</gene>
<dbReference type="InterPro" id="IPR002110">
    <property type="entry name" value="Ankyrin_rpt"/>
</dbReference>
<dbReference type="PANTHER" id="PTHR14491:SF2">
    <property type="entry name" value="ANKYRIN REPEAT DOMAIN-CONTAINING PROTEIN SOWAHA"/>
    <property type="match status" value="1"/>
</dbReference>
<evidence type="ECO:0000256" key="4">
    <source>
        <dbReference type="PROSITE-ProRule" id="PRU00023"/>
    </source>
</evidence>
<feature type="region of interest" description="Disordered" evidence="5">
    <location>
        <begin position="257"/>
        <end position="284"/>
    </location>
</feature>
<dbReference type="AGR" id="Xenbase:XB-GENE-17335986"/>
<keyword evidence="7" id="KW-1185">Reference proteome</keyword>
<dbReference type="SMART" id="SM00248">
    <property type="entry name" value="ANK"/>
    <property type="match status" value="2"/>
</dbReference>
<keyword evidence="2 4" id="KW-0040">ANK repeat</keyword>
<feature type="repeat" description="ANK" evidence="4">
    <location>
        <begin position="371"/>
        <end position="404"/>
    </location>
</feature>
<dbReference type="InterPro" id="IPR058889">
    <property type="entry name" value="WHD_SOWAHA-C"/>
</dbReference>
<evidence type="ECO:0000256" key="3">
    <source>
        <dbReference type="ARBA" id="ARBA00038122"/>
    </source>
</evidence>
<evidence type="ECO:0000256" key="1">
    <source>
        <dbReference type="ARBA" id="ARBA00022737"/>
    </source>
</evidence>
<dbReference type="RefSeq" id="XP_018111671.1">
    <property type="nucleotide sequence ID" value="XM_018256182.2"/>
</dbReference>
<feature type="compositionally biased region" description="Polar residues" evidence="5">
    <location>
        <begin position="88"/>
        <end position="102"/>
    </location>
</feature>
<dbReference type="Pfam" id="PF12796">
    <property type="entry name" value="Ank_2"/>
    <property type="match status" value="1"/>
</dbReference>
<dbReference type="Proteomes" id="UP000186698">
    <property type="component" value="Chromosome 3S"/>
</dbReference>
<evidence type="ECO:0000313" key="9">
    <source>
        <dbReference type="RefSeq" id="XP_018111671.1"/>
    </source>
</evidence>
<dbReference type="RefSeq" id="XP_018111670.1">
    <property type="nucleotide sequence ID" value="XM_018256181.2"/>
</dbReference>
<protein>
    <submittedName>
        <fullName evidence="8 9">Ankyrin repeat domain-containing protein SOWAHA</fullName>
    </submittedName>
</protein>
<evidence type="ECO:0000256" key="2">
    <source>
        <dbReference type="ARBA" id="ARBA00023043"/>
    </source>
</evidence>
<evidence type="ECO:0000313" key="10">
    <source>
        <dbReference type="Xenbase" id="XB-GENE-17335986"/>
    </source>
</evidence>
<dbReference type="OrthoDB" id="432281at2759"/>
<dbReference type="Pfam" id="PF25877">
    <property type="entry name" value="WHD_SOWAH"/>
    <property type="match status" value="1"/>
</dbReference>
<dbReference type="Bgee" id="108713266">
    <property type="expression patterns" value="Expressed in neurula embryo and 14 other cell types or tissues"/>
</dbReference>
<dbReference type="KEGG" id="xla:108713266"/>
<dbReference type="InterPro" id="IPR036770">
    <property type="entry name" value="Ankyrin_rpt-contain_sf"/>
</dbReference>
<dbReference type="SUPFAM" id="SSF48403">
    <property type="entry name" value="Ankyrin repeat"/>
    <property type="match status" value="1"/>
</dbReference>
<dbReference type="GeneID" id="108713266"/>
<dbReference type="Xenbase" id="XB-GENE-17335986">
    <property type="gene designation" value="sowaha.S"/>
</dbReference>
<dbReference type="PANTHER" id="PTHR14491">
    <property type="entry name" value="SOSONDOWAH, ISOFORM G"/>
    <property type="match status" value="1"/>
</dbReference>
<dbReference type="PaxDb" id="8355-A0A1L8GVB3"/>